<feature type="domain" description="Thioredoxin" evidence="1">
    <location>
        <begin position="32"/>
        <end position="146"/>
    </location>
</feature>
<organism evidence="2 3">
    <name type="scientific">Corynebacterium deserti GIMN1.010</name>
    <dbReference type="NCBI Taxonomy" id="931089"/>
    <lineage>
        <taxon>Bacteria</taxon>
        <taxon>Bacillati</taxon>
        <taxon>Actinomycetota</taxon>
        <taxon>Actinomycetes</taxon>
        <taxon>Mycobacteriales</taxon>
        <taxon>Corynebacteriaceae</taxon>
        <taxon>Corynebacterium</taxon>
    </lineage>
</organism>
<dbReference type="KEGG" id="cdx:CDES_05925"/>
<dbReference type="AlphaFoldDB" id="A0A0M4CFN1"/>
<dbReference type="Proteomes" id="UP000068067">
    <property type="component" value="Chromosome"/>
</dbReference>
<dbReference type="CDD" id="cd02956">
    <property type="entry name" value="ybbN"/>
    <property type="match status" value="1"/>
</dbReference>
<dbReference type="STRING" id="931089.CDES_05925"/>
<evidence type="ECO:0000259" key="1">
    <source>
        <dbReference type="PROSITE" id="PS51352"/>
    </source>
</evidence>
<dbReference type="Pfam" id="PF14561">
    <property type="entry name" value="TPR_20"/>
    <property type="match status" value="1"/>
</dbReference>
<keyword evidence="3" id="KW-1185">Reference proteome</keyword>
<dbReference type="Pfam" id="PF00085">
    <property type="entry name" value="Thioredoxin"/>
    <property type="match status" value="1"/>
</dbReference>
<dbReference type="Gene3D" id="3.40.30.10">
    <property type="entry name" value="Glutaredoxin"/>
    <property type="match status" value="1"/>
</dbReference>
<dbReference type="RefSeq" id="WP_053544665.1">
    <property type="nucleotide sequence ID" value="NZ_CP009220.1"/>
</dbReference>
<sequence>MTTPHPFVSGAIDLGEVKARADARQKAHEQGPATGGIASSIDVTMENLENEVLRRSTQVPVIVLVGTPRSPDSEQLKADFQALAAKSGLTFIFGYVNADTDADVAQVFGIQGLPTVIAIAAGRPLADFQGGQPAEALEQWTNQVIAAVGSQLEGLQEQHAEGGDDAPADDPRFDAATDALNRGAFDEAIAVYDAILAEEPGNADAKQARDTAKLLGRLGDVDQTVDLQAAADADPQSLEKAFAAADASVVAGSPEAAFDRLIVLLMRTAGDEKARVKDRLLELFGMFDATDPRVLKARREMASALF</sequence>
<evidence type="ECO:0000313" key="3">
    <source>
        <dbReference type="Proteomes" id="UP000068067"/>
    </source>
</evidence>
<protein>
    <recommendedName>
        <fullName evidence="1">Thioredoxin domain-containing protein</fullName>
    </recommendedName>
</protein>
<dbReference type="InterPro" id="IPR036249">
    <property type="entry name" value="Thioredoxin-like_sf"/>
</dbReference>
<reference evidence="2 3" key="1">
    <citation type="submission" date="2014-08" db="EMBL/GenBank/DDBJ databases">
        <title>Complete genome sequence of Corynebacterium deserti GIMN1.010 (=DSM 45689), isolated from desert sand in western China.</title>
        <authorList>
            <person name="Ruckert C."/>
            <person name="Albersmeier A."/>
            <person name="Kalinowski J."/>
        </authorList>
    </citation>
    <scope>NUCLEOTIDE SEQUENCE [LARGE SCALE GENOMIC DNA]</scope>
    <source>
        <strain evidence="2 3">GIMN1.010</strain>
    </source>
</reference>
<proteinExistence type="predicted"/>
<dbReference type="EMBL" id="CP009220">
    <property type="protein sequence ID" value="ALC05615.1"/>
    <property type="molecule type" value="Genomic_DNA"/>
</dbReference>
<dbReference type="PANTHER" id="PTHR45815:SF3">
    <property type="entry name" value="PROTEIN DISULFIDE-ISOMERASE A6"/>
    <property type="match status" value="1"/>
</dbReference>
<dbReference type="SUPFAM" id="SSF52833">
    <property type="entry name" value="Thioredoxin-like"/>
    <property type="match status" value="1"/>
</dbReference>
<dbReference type="Gene3D" id="1.25.40.10">
    <property type="entry name" value="Tetratricopeptide repeat domain"/>
    <property type="match status" value="1"/>
</dbReference>
<dbReference type="InterPro" id="IPR013766">
    <property type="entry name" value="Thioredoxin_domain"/>
</dbReference>
<evidence type="ECO:0000313" key="2">
    <source>
        <dbReference type="EMBL" id="ALC05615.1"/>
    </source>
</evidence>
<dbReference type="PANTHER" id="PTHR45815">
    <property type="entry name" value="PROTEIN DISULFIDE-ISOMERASE A6"/>
    <property type="match status" value="1"/>
</dbReference>
<dbReference type="OrthoDB" id="5181746at2"/>
<dbReference type="PATRIC" id="fig|931089.4.peg.1204"/>
<dbReference type="InterPro" id="IPR011990">
    <property type="entry name" value="TPR-like_helical_dom_sf"/>
</dbReference>
<dbReference type="GO" id="GO:0015035">
    <property type="term" value="F:protein-disulfide reductase activity"/>
    <property type="evidence" value="ECO:0007669"/>
    <property type="project" value="TreeGrafter"/>
</dbReference>
<accession>A0A0M4CFN1</accession>
<dbReference type="GO" id="GO:0034976">
    <property type="term" value="P:response to endoplasmic reticulum stress"/>
    <property type="evidence" value="ECO:0007669"/>
    <property type="project" value="TreeGrafter"/>
</dbReference>
<gene>
    <name evidence="2" type="ORF">CDES_05925</name>
</gene>
<dbReference type="PROSITE" id="PS51352">
    <property type="entry name" value="THIOREDOXIN_2"/>
    <property type="match status" value="1"/>
</dbReference>
<name>A0A0M4CFN1_9CORY</name>